<dbReference type="OrthoDB" id="2192424at2759"/>
<dbReference type="EMBL" id="CP119062">
    <property type="protein sequence ID" value="WEL37794.1"/>
    <property type="molecule type" value="Genomic_DNA"/>
</dbReference>
<evidence type="ECO:0000313" key="3">
    <source>
        <dbReference type="Proteomes" id="UP001059546"/>
    </source>
</evidence>
<gene>
    <name evidence="1" type="ORF">GPU96_01g00540</name>
    <name evidence="2" type="ORF">PFJ87_01g00470</name>
</gene>
<reference evidence="1" key="1">
    <citation type="submission" date="2021-05" db="EMBL/GenBank/DDBJ databases">
        <title>Encephalitozoon hellem ATCC 50604 Complete Genome.</title>
        <authorList>
            <person name="Mascarenhas dos Santos A.C."/>
            <person name="Julian A.T."/>
            <person name="Pombert J.-F."/>
        </authorList>
    </citation>
    <scope>NUCLEOTIDE SEQUENCE</scope>
    <source>
        <strain evidence="1">ATCC 50604</strain>
    </source>
</reference>
<protein>
    <submittedName>
        <fullName evidence="1">Uncharacterized protein</fullName>
    </submittedName>
</protein>
<proteinExistence type="predicted"/>
<dbReference type="AlphaFoldDB" id="A0A9Q9F8R7"/>
<reference evidence="2 4" key="2">
    <citation type="submission" date="2023-02" db="EMBL/GenBank/DDBJ databases">
        <title>Encephalitozoon hellem ATCC 50451 complete genome.</title>
        <authorList>
            <person name="Mascarenhas dos Santos A.C."/>
            <person name="Julian A.T."/>
            <person name="Pombert J.-F."/>
        </authorList>
    </citation>
    <scope>NUCLEOTIDE SEQUENCE [LARGE SCALE GENOMIC DNA]</scope>
    <source>
        <strain evidence="2 4">ATCC 50451</strain>
    </source>
</reference>
<organism evidence="1 3">
    <name type="scientific">Encephalitozoon hellem</name>
    <name type="common">Microsporidian parasite</name>
    <dbReference type="NCBI Taxonomy" id="27973"/>
    <lineage>
        <taxon>Eukaryota</taxon>
        <taxon>Fungi</taxon>
        <taxon>Fungi incertae sedis</taxon>
        <taxon>Microsporidia</taxon>
        <taxon>Unikaryonidae</taxon>
        <taxon>Encephalitozoon</taxon>
    </lineage>
</organism>
<name>A0A9Q9F8R7_ENCHE</name>
<dbReference type="EMBL" id="CP075147">
    <property type="protein sequence ID" value="UTX42352.1"/>
    <property type="molecule type" value="Genomic_DNA"/>
</dbReference>
<keyword evidence="4" id="KW-1185">Reference proteome</keyword>
<sequence length="86" mass="10368">MKKLHSKYSDTNLFFDGTRNMYNVRDYVKGKKNRKPEVRCSEKEERRQFLSEEEKELAFLIRNRDLMDPTIRKVDSENGYVGKFVN</sequence>
<evidence type="ECO:0000313" key="4">
    <source>
        <dbReference type="Proteomes" id="UP001217963"/>
    </source>
</evidence>
<dbReference type="Proteomes" id="UP001059546">
    <property type="component" value="Chromosome I"/>
</dbReference>
<dbReference type="Proteomes" id="UP001217963">
    <property type="component" value="Chromosome I"/>
</dbReference>
<accession>A0A9Q9F8R7</accession>
<evidence type="ECO:0000313" key="1">
    <source>
        <dbReference type="EMBL" id="UTX42352.1"/>
    </source>
</evidence>
<evidence type="ECO:0000313" key="2">
    <source>
        <dbReference type="EMBL" id="WEL37794.1"/>
    </source>
</evidence>